<evidence type="ECO:0000256" key="3">
    <source>
        <dbReference type="ARBA" id="ARBA00023242"/>
    </source>
</evidence>
<dbReference type="PANTHER" id="PTHR21286">
    <property type="entry name" value="NUCLEAR PORE COMPLEX PROTEIN NUP160"/>
    <property type="match status" value="1"/>
</dbReference>
<proteinExistence type="predicted"/>
<protein>
    <submittedName>
        <fullName evidence="7">Uncharacterized protein</fullName>
    </submittedName>
</protein>
<evidence type="ECO:0000313" key="7">
    <source>
        <dbReference type="EMBL" id="CAK0783170.1"/>
    </source>
</evidence>
<keyword evidence="2" id="KW-0813">Transport</keyword>
<feature type="domain" description="NUP160 middle TPR" evidence="6">
    <location>
        <begin position="925"/>
        <end position="1141"/>
    </location>
</feature>
<feature type="domain" description="Nucleoporin Nup120/160 beta-propeller" evidence="5">
    <location>
        <begin position="100"/>
        <end position="473"/>
    </location>
</feature>
<reference evidence="7 8" key="1">
    <citation type="submission" date="2023-10" db="EMBL/GenBank/DDBJ databases">
        <authorList>
            <person name="Maclean D."/>
            <person name="Macfadyen A."/>
        </authorList>
    </citation>
    <scope>NUCLEOTIDE SEQUENCE [LARGE SCALE GENOMIC DNA]</scope>
</reference>
<evidence type="ECO:0000256" key="2">
    <source>
        <dbReference type="ARBA" id="ARBA00022448"/>
    </source>
</evidence>
<dbReference type="GO" id="GO:0017056">
    <property type="term" value="F:structural constituent of nuclear pore"/>
    <property type="evidence" value="ECO:0007669"/>
    <property type="project" value="TreeGrafter"/>
</dbReference>
<evidence type="ECO:0000256" key="4">
    <source>
        <dbReference type="SAM" id="MobiDB-lite"/>
    </source>
</evidence>
<evidence type="ECO:0000259" key="6">
    <source>
        <dbReference type="Pfam" id="PF23354"/>
    </source>
</evidence>
<dbReference type="GO" id="GO:0005643">
    <property type="term" value="C:nuclear pore"/>
    <property type="evidence" value="ECO:0007669"/>
    <property type="project" value="UniProtKB-ARBA"/>
</dbReference>
<keyword evidence="3" id="KW-0539">Nucleus</keyword>
<organism evidence="7 8">
    <name type="scientific">Coccomyxa viridis</name>
    <dbReference type="NCBI Taxonomy" id="1274662"/>
    <lineage>
        <taxon>Eukaryota</taxon>
        <taxon>Viridiplantae</taxon>
        <taxon>Chlorophyta</taxon>
        <taxon>core chlorophytes</taxon>
        <taxon>Trebouxiophyceae</taxon>
        <taxon>Trebouxiophyceae incertae sedis</taxon>
        <taxon>Coccomyxaceae</taxon>
        <taxon>Coccomyxa</taxon>
    </lineage>
</organism>
<evidence type="ECO:0000259" key="5">
    <source>
        <dbReference type="Pfam" id="PF11715"/>
    </source>
</evidence>
<feature type="region of interest" description="Disordered" evidence="4">
    <location>
        <begin position="1456"/>
        <end position="1475"/>
    </location>
</feature>
<dbReference type="InterPro" id="IPR056535">
    <property type="entry name" value="TPR_NUP160_M"/>
</dbReference>
<sequence>MAQPRLPELYLECRYAHHQAEAALLDVHEPDSPELPLELNDAAGCSFASAYEPRGLIWTIDQKEPSKLHIISAGISAAGQHTDMALSFMHALLPHVAIDASTVYALTAGGFLHSIPLPDGATGQQSEVSSALTDLNTEFQRLGAPTALLLVGKHICIGTQSGTVLAMPQASAERGSTDFAVDLKPTAGMGRLLTSFFARPSAAAVTCMTSVALGDHTLLAVAYADASLRLWDTDRQSCLLQSSVRPGGAVGTAAQPTHIAFAPAPVEEPGRPGKLVVQLDEPGQATASSRFIAFDLHSSVGATSTLGGLDMQQVSTLEPLSSRPLAQGRVKSLVAHQQINGRIRAWVLDSNGVPCALDDAPISRGVKGAVVQLETHDVASIASSGSPALQEELWGQMVEALGRSSDRRVPEALALSTFAERLLPACSRPSLPALRAALSALSRPAGLQELQRMPHAELQRHVRQALGEAAAAQGSFAAVQKLYRGYHKAERAHRPLVALFCPQGGRSPGAPLLIRQGPAVSCLQPAEPVTALSQSACAPSHHASSQAMQRIAAASSIIRDLIGPFCSILAVALLEIGFDLGKDVLPAIMHALVTGPSSATPSQSSRPAATAPQDVRNRWRRQRARLVLDVGALLEPVQPLNEAIGSYAALLDRSSPAVGAPARTDQAEAPQAKTLSAAAGQAAASRSKAAADLAVLLAYIGTIRTMGPFSVSSSQMQHMQYVVLPQVEAVLRQAEVVRWLAGNAAQQSDGSGGDPSVLLHRLQLGHVGASSGAGTQLQDKSLAEVLLKAAGRELRLSLPWGPSVEDALLGPAGPSPGPEEEKPDQQELSSKVMRVGMQLLVARQVPALLPVLRLAGTVSEEPALQFLKGYAALNQLRSLAKEDDRAMQLEEAVGPLFRAATALGPEAAAQPSASRAHMGELLQWLLPEVIATADVEGHLAEQLQYFEAMMLVCERLGCPEGAAQFAQAAVQQVDVAYSGEGAGEGPRQAREGRLWCNLFVYYLDAGRMEAAYAAMQATPVPERQLESLHRLLGELCARGDITTLVQLPFSGVIQLNRGGAPEVRSMGDEALSYLRRRADVSDVAAEPQPYQVLYSFCVTRSCFREAAAAQLAYARRLRDEAPQQLSHIIASLGAAANALSLVEPTHAWLEDPASADVGPAQRAFLGFALPEAPHLPPAQEDTSPRSPLPGPGQQDVLAEESSTDMIHLVTVPVLVKEIAVVNAMRAAGTSNFGAASPTDLIQLLLSQSQHEPAWRLASSVLTGAPLGRALEHVIRGLSEACARAQQRQYSSLPGAPSSVDATARPTGTHGSNAAHAWQDLRRHIAGPISGVYGGMLRVAAVDALLTADRHMALPAWLLEPFQVQDASRGMAGSQNDPASLMRVLMRHGRLEQAAELALRYLSAWQTQVLDSERQKHAAVWLPHDLLDDLVVRLEAGMPASAPTAGVGKRLREAIRQHRQTAEEQSSRLQQHSMKS</sequence>
<dbReference type="EMBL" id="CAUYUE010000008">
    <property type="protein sequence ID" value="CAK0783170.1"/>
    <property type="molecule type" value="Genomic_DNA"/>
</dbReference>
<evidence type="ECO:0000313" key="8">
    <source>
        <dbReference type="Proteomes" id="UP001314263"/>
    </source>
</evidence>
<comment type="subcellular location">
    <subcellularLocation>
        <location evidence="1">Nucleus</location>
    </subcellularLocation>
</comment>
<feature type="region of interest" description="Disordered" evidence="4">
    <location>
        <begin position="805"/>
        <end position="828"/>
    </location>
</feature>
<name>A0AAV1IAX1_9CHLO</name>
<feature type="compositionally biased region" description="Polar residues" evidence="4">
    <location>
        <begin position="596"/>
        <end position="607"/>
    </location>
</feature>
<keyword evidence="8" id="KW-1185">Reference proteome</keyword>
<accession>A0AAV1IAX1</accession>
<dbReference type="InterPro" id="IPR021717">
    <property type="entry name" value="Nucleoporin_Nup160"/>
</dbReference>
<dbReference type="PANTHER" id="PTHR21286:SF0">
    <property type="entry name" value="NUCLEAR PORE COMPLEX PROTEIN NUP160"/>
    <property type="match status" value="1"/>
</dbReference>
<evidence type="ECO:0000256" key="1">
    <source>
        <dbReference type="ARBA" id="ARBA00004123"/>
    </source>
</evidence>
<feature type="compositionally biased region" description="Polar residues" evidence="4">
    <location>
        <begin position="1466"/>
        <end position="1475"/>
    </location>
</feature>
<gene>
    <name evidence="7" type="ORF">CVIRNUC_006369</name>
</gene>
<feature type="region of interest" description="Disordered" evidence="4">
    <location>
        <begin position="1174"/>
        <end position="1197"/>
    </location>
</feature>
<comment type="caution">
    <text evidence="7">The sequence shown here is derived from an EMBL/GenBank/DDBJ whole genome shotgun (WGS) entry which is preliminary data.</text>
</comment>
<feature type="compositionally biased region" description="Basic and acidic residues" evidence="4">
    <location>
        <begin position="1456"/>
        <end position="1465"/>
    </location>
</feature>
<feature type="region of interest" description="Disordered" evidence="4">
    <location>
        <begin position="596"/>
        <end position="616"/>
    </location>
</feature>
<dbReference type="Pfam" id="PF23354">
    <property type="entry name" value="TPR_NUP160_120_M"/>
    <property type="match status" value="1"/>
</dbReference>
<dbReference type="Pfam" id="PF11715">
    <property type="entry name" value="Beta-prop_Nup120_160"/>
    <property type="match status" value="1"/>
</dbReference>
<feature type="region of interest" description="Disordered" evidence="4">
    <location>
        <begin position="1291"/>
        <end position="1312"/>
    </location>
</feature>
<dbReference type="InterPro" id="IPR059141">
    <property type="entry name" value="Beta-prop_Nup120_160"/>
</dbReference>
<dbReference type="Proteomes" id="UP001314263">
    <property type="component" value="Unassembled WGS sequence"/>
</dbReference>